<keyword evidence="4 8" id="KW-0812">Transmembrane</keyword>
<dbReference type="FunCoup" id="A0A0P8ZW81">
    <property type="interactions" value="12"/>
</dbReference>
<evidence type="ECO:0000256" key="8">
    <source>
        <dbReference type="PROSITE-ProRule" id="PRU00282"/>
    </source>
</evidence>
<organism evidence="10 11">
    <name type="scientific">Drosophila ananassae</name>
    <name type="common">Fruit fly</name>
    <dbReference type="NCBI Taxonomy" id="7217"/>
    <lineage>
        <taxon>Eukaryota</taxon>
        <taxon>Metazoa</taxon>
        <taxon>Ecdysozoa</taxon>
        <taxon>Arthropoda</taxon>
        <taxon>Hexapoda</taxon>
        <taxon>Insecta</taxon>
        <taxon>Pterygota</taxon>
        <taxon>Neoptera</taxon>
        <taxon>Endopterygota</taxon>
        <taxon>Diptera</taxon>
        <taxon>Brachycera</taxon>
        <taxon>Muscomorpha</taxon>
        <taxon>Ephydroidea</taxon>
        <taxon>Drosophilidae</taxon>
        <taxon>Drosophila</taxon>
        <taxon>Sophophora</taxon>
    </lineage>
</organism>
<accession>A0A0P8ZW81</accession>
<evidence type="ECO:0000256" key="2">
    <source>
        <dbReference type="ARBA" id="ARBA00006375"/>
    </source>
</evidence>
<keyword evidence="11" id="KW-1185">Reference proteome</keyword>
<name>A0A0P8ZW81_DROAN</name>
<dbReference type="AlphaFoldDB" id="A0A0P8ZW81"/>
<dbReference type="Proteomes" id="UP000007801">
    <property type="component" value="Unassembled WGS sequence"/>
</dbReference>
<dbReference type="GO" id="GO:0005739">
    <property type="term" value="C:mitochondrion"/>
    <property type="evidence" value="ECO:0007669"/>
    <property type="project" value="EnsemblMetazoa"/>
</dbReference>
<sequence>MFDDLRINGSLGVECADNPGVKSPRWWFGGVSSSVVATVMAPLDIVKTHMQTQSQKRDILETARRIFERRGFVGFYDGFSAAVLHQMTSMNIRFSVYEAGRQYHFVEDDSYLGKLLLGLVAGACGSISGIPADLINVRMQTDMKNAEHLRHNYKHIFDALVRIPREEGFLALYKGGSVATLKASLGTCSQISSYDIIKTEMRHRLDMHDSVPLHFFSSLVTSVISSTLTHPLDVMKTLMMSGRPGQYETLSQAAQHMMRFGYIGPFRGLLPTMVRKGPATVMLFVMYEQLRLNFGKCSMGEGTDEAYKPRSSV</sequence>
<dbReference type="Pfam" id="PF00153">
    <property type="entry name" value="Mito_carr"/>
    <property type="match status" value="3"/>
</dbReference>
<dbReference type="PROSITE" id="PS50920">
    <property type="entry name" value="SOLCAR"/>
    <property type="match status" value="3"/>
</dbReference>
<keyword evidence="7 8" id="KW-0472">Membrane</keyword>
<feature type="repeat" description="Solcar" evidence="8">
    <location>
        <begin position="209"/>
        <end position="293"/>
    </location>
</feature>
<dbReference type="OrthoDB" id="448427at2759"/>
<gene>
    <name evidence="10" type="primary">Dana\GF10808</name>
    <name evidence="10" type="synonym">dana_GLEANR_10766</name>
    <name evidence="10" type="ORF">GF10808</name>
</gene>
<dbReference type="GO" id="GO:0016020">
    <property type="term" value="C:membrane"/>
    <property type="evidence" value="ECO:0007669"/>
    <property type="project" value="UniProtKB-SubCell"/>
</dbReference>
<evidence type="ECO:0000256" key="3">
    <source>
        <dbReference type="ARBA" id="ARBA00022448"/>
    </source>
</evidence>
<comment type="subcellular location">
    <subcellularLocation>
        <location evidence="1">Membrane</location>
        <topology evidence="1">Multi-pass membrane protein</topology>
    </subcellularLocation>
</comment>
<evidence type="ECO:0000256" key="4">
    <source>
        <dbReference type="ARBA" id="ARBA00022692"/>
    </source>
</evidence>
<evidence type="ECO:0000256" key="5">
    <source>
        <dbReference type="ARBA" id="ARBA00022737"/>
    </source>
</evidence>
<proteinExistence type="inferred from homology"/>
<evidence type="ECO:0000313" key="11">
    <source>
        <dbReference type="Proteomes" id="UP000007801"/>
    </source>
</evidence>
<keyword evidence="6" id="KW-1133">Transmembrane helix</keyword>
<evidence type="ECO:0000256" key="6">
    <source>
        <dbReference type="ARBA" id="ARBA00022989"/>
    </source>
</evidence>
<dbReference type="InterPro" id="IPR023395">
    <property type="entry name" value="MCP_dom_sf"/>
</dbReference>
<dbReference type="Gene3D" id="1.50.40.10">
    <property type="entry name" value="Mitochondrial carrier domain"/>
    <property type="match status" value="1"/>
</dbReference>
<evidence type="ECO:0000313" key="10">
    <source>
        <dbReference type="EMBL" id="KPU78883.1"/>
    </source>
</evidence>
<dbReference type="InterPro" id="IPR018108">
    <property type="entry name" value="MCP_transmembrane"/>
</dbReference>
<dbReference type="EMBL" id="CH902618">
    <property type="protein sequence ID" value="KPU78883.1"/>
    <property type="molecule type" value="Genomic_DNA"/>
</dbReference>
<comment type="similarity">
    <text evidence="2 9">Belongs to the mitochondrial carrier (TC 2.A.29) family.</text>
</comment>
<keyword evidence="5" id="KW-0677">Repeat</keyword>
<dbReference type="InterPro" id="IPR050391">
    <property type="entry name" value="Mito_Metabolite_Transporter"/>
</dbReference>
<dbReference type="PANTHER" id="PTHR45618">
    <property type="entry name" value="MITOCHONDRIAL DICARBOXYLATE CARRIER-RELATED"/>
    <property type="match status" value="1"/>
</dbReference>
<reference evidence="10 11" key="1">
    <citation type="journal article" date="2007" name="Nature">
        <title>Evolution of genes and genomes on the Drosophila phylogeny.</title>
        <authorList>
            <consortium name="Drosophila 12 Genomes Consortium"/>
            <person name="Clark A.G."/>
            <person name="Eisen M.B."/>
            <person name="Smith D.R."/>
            <person name="Bergman C.M."/>
            <person name="Oliver B."/>
            <person name="Markow T.A."/>
            <person name="Kaufman T.C."/>
            <person name="Kellis M."/>
            <person name="Gelbart W."/>
            <person name="Iyer V.N."/>
            <person name="Pollard D.A."/>
            <person name="Sackton T.B."/>
            <person name="Larracuente A.M."/>
            <person name="Singh N.D."/>
            <person name="Abad J.P."/>
            <person name="Abt D.N."/>
            <person name="Adryan B."/>
            <person name="Aguade M."/>
            <person name="Akashi H."/>
            <person name="Anderson W.W."/>
            <person name="Aquadro C.F."/>
            <person name="Ardell D.H."/>
            <person name="Arguello R."/>
            <person name="Artieri C.G."/>
            <person name="Barbash D.A."/>
            <person name="Barker D."/>
            <person name="Barsanti P."/>
            <person name="Batterham P."/>
            <person name="Batzoglou S."/>
            <person name="Begun D."/>
            <person name="Bhutkar A."/>
            <person name="Blanco E."/>
            <person name="Bosak S.A."/>
            <person name="Bradley R.K."/>
            <person name="Brand A.D."/>
            <person name="Brent M.R."/>
            <person name="Brooks A.N."/>
            <person name="Brown R.H."/>
            <person name="Butlin R.K."/>
            <person name="Caggese C."/>
            <person name="Calvi B.R."/>
            <person name="Bernardo de Carvalho A."/>
            <person name="Caspi A."/>
            <person name="Castrezana S."/>
            <person name="Celniker S.E."/>
            <person name="Chang J.L."/>
            <person name="Chapple C."/>
            <person name="Chatterji S."/>
            <person name="Chinwalla A."/>
            <person name="Civetta A."/>
            <person name="Clifton S.W."/>
            <person name="Comeron J.M."/>
            <person name="Costello J.C."/>
            <person name="Coyne J.A."/>
            <person name="Daub J."/>
            <person name="David R.G."/>
            <person name="Delcher A.L."/>
            <person name="Delehaunty K."/>
            <person name="Do C.B."/>
            <person name="Ebling H."/>
            <person name="Edwards K."/>
            <person name="Eickbush T."/>
            <person name="Evans J.D."/>
            <person name="Filipski A."/>
            <person name="Findeiss S."/>
            <person name="Freyhult E."/>
            <person name="Fulton L."/>
            <person name="Fulton R."/>
            <person name="Garcia A.C."/>
            <person name="Gardiner A."/>
            <person name="Garfield D.A."/>
            <person name="Garvin B.E."/>
            <person name="Gibson G."/>
            <person name="Gilbert D."/>
            <person name="Gnerre S."/>
            <person name="Godfrey J."/>
            <person name="Good R."/>
            <person name="Gotea V."/>
            <person name="Gravely B."/>
            <person name="Greenberg A.J."/>
            <person name="Griffiths-Jones S."/>
            <person name="Gross S."/>
            <person name="Guigo R."/>
            <person name="Gustafson E.A."/>
            <person name="Haerty W."/>
            <person name="Hahn M.W."/>
            <person name="Halligan D.L."/>
            <person name="Halpern A.L."/>
            <person name="Halter G.M."/>
            <person name="Han M.V."/>
            <person name="Heger A."/>
            <person name="Hillier L."/>
            <person name="Hinrichs A.S."/>
            <person name="Holmes I."/>
            <person name="Hoskins R.A."/>
            <person name="Hubisz M.J."/>
            <person name="Hultmark D."/>
            <person name="Huntley M.A."/>
            <person name="Jaffe D.B."/>
            <person name="Jagadeeshan S."/>
            <person name="Jeck W.R."/>
            <person name="Johnson J."/>
            <person name="Jones C.D."/>
            <person name="Jordan W.C."/>
            <person name="Karpen G.H."/>
            <person name="Kataoka E."/>
            <person name="Keightley P.D."/>
            <person name="Kheradpour P."/>
            <person name="Kirkness E.F."/>
            <person name="Koerich L.B."/>
            <person name="Kristiansen K."/>
            <person name="Kudrna D."/>
            <person name="Kulathinal R.J."/>
            <person name="Kumar S."/>
            <person name="Kwok R."/>
            <person name="Lander E."/>
            <person name="Langley C.H."/>
            <person name="Lapoint R."/>
            <person name="Lazzaro B.P."/>
            <person name="Lee S.J."/>
            <person name="Levesque L."/>
            <person name="Li R."/>
            <person name="Lin C.F."/>
            <person name="Lin M.F."/>
            <person name="Lindblad-Toh K."/>
            <person name="Llopart A."/>
            <person name="Long M."/>
            <person name="Low L."/>
            <person name="Lozovsky E."/>
            <person name="Lu J."/>
            <person name="Luo M."/>
            <person name="Machado C.A."/>
            <person name="Makalowski W."/>
            <person name="Marzo M."/>
            <person name="Matsuda M."/>
            <person name="Matzkin L."/>
            <person name="McAllister B."/>
            <person name="McBride C.S."/>
            <person name="McKernan B."/>
            <person name="McKernan K."/>
            <person name="Mendez-Lago M."/>
            <person name="Minx P."/>
            <person name="Mollenhauer M.U."/>
            <person name="Montooth K."/>
            <person name="Mount S.M."/>
            <person name="Mu X."/>
            <person name="Myers E."/>
            <person name="Negre B."/>
            <person name="Newfeld S."/>
            <person name="Nielsen R."/>
            <person name="Noor M.A."/>
            <person name="O'Grady P."/>
            <person name="Pachter L."/>
            <person name="Papaceit M."/>
            <person name="Parisi M.J."/>
            <person name="Parisi M."/>
            <person name="Parts L."/>
            <person name="Pedersen J.S."/>
            <person name="Pesole G."/>
            <person name="Phillippy A.M."/>
            <person name="Ponting C.P."/>
            <person name="Pop M."/>
            <person name="Porcelli D."/>
            <person name="Powell J.R."/>
            <person name="Prohaska S."/>
            <person name="Pruitt K."/>
            <person name="Puig M."/>
            <person name="Quesneville H."/>
            <person name="Ram K.R."/>
            <person name="Rand D."/>
            <person name="Rasmussen M.D."/>
            <person name="Reed L.K."/>
            <person name="Reenan R."/>
            <person name="Reily A."/>
            <person name="Remington K.A."/>
            <person name="Rieger T.T."/>
            <person name="Ritchie M.G."/>
            <person name="Robin C."/>
            <person name="Rogers Y.H."/>
            <person name="Rohde C."/>
            <person name="Rozas J."/>
            <person name="Rubenfield M.J."/>
            <person name="Ruiz A."/>
            <person name="Russo S."/>
            <person name="Salzberg S.L."/>
            <person name="Sanchez-Gracia A."/>
            <person name="Saranga D.J."/>
            <person name="Sato H."/>
            <person name="Schaeffer S.W."/>
            <person name="Schatz M.C."/>
            <person name="Schlenke T."/>
            <person name="Schwartz R."/>
            <person name="Segarra C."/>
            <person name="Singh R.S."/>
            <person name="Sirot L."/>
            <person name="Sirota M."/>
            <person name="Sisneros N.B."/>
            <person name="Smith C.D."/>
            <person name="Smith T.F."/>
            <person name="Spieth J."/>
            <person name="Stage D.E."/>
            <person name="Stark A."/>
            <person name="Stephan W."/>
            <person name="Strausberg R.L."/>
            <person name="Strempel S."/>
            <person name="Sturgill D."/>
            <person name="Sutton G."/>
            <person name="Sutton G.G."/>
            <person name="Tao W."/>
            <person name="Teichmann S."/>
            <person name="Tobari Y.N."/>
            <person name="Tomimura Y."/>
            <person name="Tsolas J.M."/>
            <person name="Valente V.L."/>
            <person name="Venter E."/>
            <person name="Venter J.C."/>
            <person name="Vicario S."/>
            <person name="Vieira F.G."/>
            <person name="Vilella A.J."/>
            <person name="Villasante A."/>
            <person name="Walenz B."/>
            <person name="Wang J."/>
            <person name="Wasserman M."/>
            <person name="Watts T."/>
            <person name="Wilson D."/>
            <person name="Wilson R.K."/>
            <person name="Wing R.A."/>
            <person name="Wolfner M.F."/>
            <person name="Wong A."/>
            <person name="Wong G.K."/>
            <person name="Wu C.I."/>
            <person name="Wu G."/>
            <person name="Yamamoto D."/>
            <person name="Yang H.P."/>
            <person name="Yang S.P."/>
            <person name="Yorke J.A."/>
            <person name="Yoshida K."/>
            <person name="Zdobnov E."/>
            <person name="Zhang P."/>
            <person name="Zhang Y."/>
            <person name="Zimin A.V."/>
            <person name="Baldwin J."/>
            <person name="Abdouelleil A."/>
            <person name="Abdulkadir J."/>
            <person name="Abebe A."/>
            <person name="Abera B."/>
            <person name="Abreu J."/>
            <person name="Acer S.C."/>
            <person name="Aftuck L."/>
            <person name="Alexander A."/>
            <person name="An P."/>
            <person name="Anderson E."/>
            <person name="Anderson S."/>
            <person name="Arachi H."/>
            <person name="Azer M."/>
            <person name="Bachantsang P."/>
            <person name="Barry A."/>
            <person name="Bayul T."/>
            <person name="Berlin A."/>
            <person name="Bessette D."/>
            <person name="Bloom T."/>
            <person name="Blye J."/>
            <person name="Boguslavskiy L."/>
            <person name="Bonnet C."/>
            <person name="Boukhgalter B."/>
            <person name="Bourzgui I."/>
            <person name="Brown A."/>
            <person name="Cahill P."/>
            <person name="Channer S."/>
            <person name="Cheshatsang Y."/>
            <person name="Chuda L."/>
            <person name="Citroen M."/>
            <person name="Collymore A."/>
            <person name="Cooke P."/>
            <person name="Costello M."/>
            <person name="D'Aco K."/>
            <person name="Daza R."/>
            <person name="De Haan G."/>
            <person name="DeGray S."/>
            <person name="DeMaso C."/>
            <person name="Dhargay N."/>
            <person name="Dooley K."/>
            <person name="Dooley E."/>
            <person name="Doricent M."/>
            <person name="Dorje P."/>
            <person name="Dorjee K."/>
            <person name="Dupes A."/>
            <person name="Elong R."/>
            <person name="Falk J."/>
            <person name="Farina A."/>
            <person name="Faro S."/>
            <person name="Ferguson D."/>
            <person name="Fisher S."/>
            <person name="Foley C.D."/>
            <person name="Franke A."/>
            <person name="Friedrich D."/>
            <person name="Gadbois L."/>
            <person name="Gearin G."/>
            <person name="Gearin C.R."/>
            <person name="Giannoukos G."/>
            <person name="Goode T."/>
            <person name="Graham J."/>
            <person name="Grandbois E."/>
            <person name="Grewal S."/>
            <person name="Gyaltsen K."/>
            <person name="Hafez N."/>
            <person name="Hagos B."/>
            <person name="Hall J."/>
            <person name="Henson C."/>
            <person name="Hollinger A."/>
            <person name="Honan T."/>
            <person name="Huard M.D."/>
            <person name="Hughes L."/>
            <person name="Hurhula B."/>
            <person name="Husby M.E."/>
            <person name="Kamat A."/>
            <person name="Kanga B."/>
            <person name="Kashin S."/>
            <person name="Khazanovich D."/>
            <person name="Kisner P."/>
            <person name="Lance K."/>
            <person name="Lara M."/>
            <person name="Lee W."/>
            <person name="Lennon N."/>
            <person name="Letendre F."/>
            <person name="LeVine R."/>
            <person name="Lipovsky A."/>
            <person name="Liu X."/>
            <person name="Liu J."/>
            <person name="Liu S."/>
            <person name="Lokyitsang T."/>
            <person name="Lokyitsang Y."/>
            <person name="Lubonja R."/>
            <person name="Lui A."/>
            <person name="MacDonald P."/>
            <person name="Magnisalis V."/>
            <person name="Maru K."/>
            <person name="Matthews C."/>
            <person name="McCusker W."/>
            <person name="McDonough S."/>
            <person name="Mehta T."/>
            <person name="Meldrim J."/>
            <person name="Meneus L."/>
            <person name="Mihai O."/>
            <person name="Mihalev A."/>
            <person name="Mihova T."/>
            <person name="Mittelman R."/>
            <person name="Mlenga V."/>
            <person name="Montmayeur A."/>
            <person name="Mulrain L."/>
            <person name="Navidi A."/>
            <person name="Naylor J."/>
            <person name="Negash T."/>
            <person name="Nguyen T."/>
            <person name="Nguyen N."/>
            <person name="Nicol R."/>
            <person name="Norbu C."/>
            <person name="Norbu N."/>
            <person name="Novod N."/>
            <person name="O'Neill B."/>
            <person name="Osman S."/>
            <person name="Markiewicz E."/>
            <person name="Oyono O.L."/>
            <person name="Patti C."/>
            <person name="Phunkhang P."/>
            <person name="Pierre F."/>
            <person name="Priest M."/>
            <person name="Raghuraman S."/>
            <person name="Rege F."/>
            <person name="Reyes R."/>
            <person name="Rise C."/>
            <person name="Rogov P."/>
            <person name="Ross K."/>
            <person name="Ryan E."/>
            <person name="Settipalli S."/>
            <person name="Shea T."/>
            <person name="Sherpa N."/>
            <person name="Shi L."/>
            <person name="Shih D."/>
            <person name="Sparrow T."/>
            <person name="Spaulding J."/>
            <person name="Stalker J."/>
            <person name="Stange-Thomann N."/>
            <person name="Stavropoulos S."/>
            <person name="Stone C."/>
            <person name="Strader C."/>
            <person name="Tesfaye S."/>
            <person name="Thomson T."/>
            <person name="Thoulutsang Y."/>
            <person name="Thoulutsang D."/>
            <person name="Topham K."/>
            <person name="Topping I."/>
            <person name="Tsamla T."/>
            <person name="Vassiliev H."/>
            <person name="Vo A."/>
            <person name="Wangchuk T."/>
            <person name="Wangdi T."/>
            <person name="Weiand M."/>
            <person name="Wilkinson J."/>
            <person name="Wilson A."/>
            <person name="Yadav S."/>
            <person name="Young G."/>
            <person name="Yu Q."/>
            <person name="Zembek L."/>
            <person name="Zhong D."/>
            <person name="Zimmer A."/>
            <person name="Zwirko Z."/>
            <person name="Jaffe D.B."/>
            <person name="Alvarez P."/>
            <person name="Brockman W."/>
            <person name="Butler J."/>
            <person name="Chin C."/>
            <person name="Gnerre S."/>
            <person name="Grabherr M."/>
            <person name="Kleber M."/>
            <person name="Mauceli E."/>
            <person name="MacCallum I."/>
        </authorList>
    </citation>
    <scope>NUCLEOTIDE SEQUENCE [LARGE SCALE GENOMIC DNA]</scope>
    <source>
        <strain evidence="11">Tucson 14024-0371.13</strain>
    </source>
</reference>
<dbReference type="InParanoid" id="A0A0P8ZW81"/>
<evidence type="ECO:0000256" key="7">
    <source>
        <dbReference type="ARBA" id="ARBA00023136"/>
    </source>
</evidence>
<dbReference type="InterPro" id="IPR002067">
    <property type="entry name" value="MCP"/>
</dbReference>
<dbReference type="GO" id="GO:0055085">
    <property type="term" value="P:transmembrane transport"/>
    <property type="evidence" value="ECO:0007669"/>
    <property type="project" value="InterPro"/>
</dbReference>
<feature type="repeat" description="Solcar" evidence="8">
    <location>
        <begin position="24"/>
        <end position="103"/>
    </location>
</feature>
<dbReference type="PRINTS" id="PR00926">
    <property type="entry name" value="MITOCARRIER"/>
</dbReference>
<dbReference type="SUPFAM" id="SSF103506">
    <property type="entry name" value="Mitochondrial carrier"/>
    <property type="match status" value="1"/>
</dbReference>
<evidence type="ECO:0000256" key="9">
    <source>
        <dbReference type="RuleBase" id="RU000488"/>
    </source>
</evidence>
<dbReference type="CTD" id="40039"/>
<protein>
    <submittedName>
        <fullName evidence="10">Uncharacterized protein, isoform C</fullName>
    </submittedName>
</protein>
<feature type="repeat" description="Solcar" evidence="8">
    <location>
        <begin position="109"/>
        <end position="200"/>
    </location>
</feature>
<evidence type="ECO:0000256" key="1">
    <source>
        <dbReference type="ARBA" id="ARBA00004141"/>
    </source>
</evidence>
<keyword evidence="3 9" id="KW-0813">Transport</keyword>
<dbReference type="GeneID" id="6493675"/>